<dbReference type="Proteomes" id="UP000190541">
    <property type="component" value="Unassembled WGS sequence"/>
</dbReference>
<organism evidence="2 3">
    <name type="scientific">Parapedobacter luteus</name>
    <dbReference type="NCBI Taxonomy" id="623280"/>
    <lineage>
        <taxon>Bacteria</taxon>
        <taxon>Pseudomonadati</taxon>
        <taxon>Bacteroidota</taxon>
        <taxon>Sphingobacteriia</taxon>
        <taxon>Sphingobacteriales</taxon>
        <taxon>Sphingobacteriaceae</taxon>
        <taxon>Parapedobacter</taxon>
    </lineage>
</organism>
<evidence type="ECO:0000313" key="3">
    <source>
        <dbReference type="Proteomes" id="UP000190541"/>
    </source>
</evidence>
<evidence type="ECO:0000313" key="2">
    <source>
        <dbReference type="EMBL" id="SKB34161.1"/>
    </source>
</evidence>
<dbReference type="EMBL" id="FUYS01000002">
    <property type="protein sequence ID" value="SKB34161.1"/>
    <property type="molecule type" value="Genomic_DNA"/>
</dbReference>
<dbReference type="SUPFAM" id="SSF53474">
    <property type="entry name" value="alpha/beta-Hydrolases"/>
    <property type="match status" value="1"/>
</dbReference>
<protein>
    <submittedName>
        <fullName evidence="2">Pimeloyl-ACP methyl ester carboxylesterase</fullName>
    </submittedName>
</protein>
<evidence type="ECO:0000259" key="1">
    <source>
        <dbReference type="Pfam" id="PF00561"/>
    </source>
</evidence>
<dbReference type="PRINTS" id="PR00111">
    <property type="entry name" value="ABHYDROLASE"/>
</dbReference>
<proteinExistence type="predicted"/>
<name>A0A1T5AGM5_9SPHI</name>
<dbReference type="STRING" id="623280.SAMN05660226_00741"/>
<accession>A0A1T5AGM5</accession>
<dbReference type="Pfam" id="PF00561">
    <property type="entry name" value="Abhydrolase_1"/>
    <property type="match status" value="1"/>
</dbReference>
<dbReference type="InterPro" id="IPR029058">
    <property type="entry name" value="AB_hydrolase_fold"/>
</dbReference>
<dbReference type="PANTHER" id="PTHR43798">
    <property type="entry name" value="MONOACYLGLYCEROL LIPASE"/>
    <property type="match status" value="1"/>
</dbReference>
<reference evidence="2 3" key="1">
    <citation type="submission" date="2017-02" db="EMBL/GenBank/DDBJ databases">
        <authorList>
            <person name="Peterson S.W."/>
        </authorList>
    </citation>
    <scope>NUCLEOTIDE SEQUENCE [LARGE SCALE GENOMIC DNA]</scope>
    <source>
        <strain evidence="2 3">DSM 22899</strain>
    </source>
</reference>
<keyword evidence="3" id="KW-1185">Reference proteome</keyword>
<gene>
    <name evidence="2" type="ORF">SAMN05660226_00741</name>
</gene>
<feature type="domain" description="AB hydrolase-1" evidence="1">
    <location>
        <begin position="57"/>
        <end position="284"/>
    </location>
</feature>
<sequence length="302" mass="33706">MHYCIDFITFKNQNLSPYRFVTAYMEYNKSLIKRKRIRIGDISISYLSSDVTPSQKNVVFVHGFPFNKNMWIPQLEALPANTGGIAVDVRGHGNSTMGHGFFSVDVFAKDLLVFLRKLGITQTVLCGVSMGGYIALRAYQIQPEIFSGLILSDTHSLADDNTAKLKRFDSIQSVLKNGKRAFSIGFVNNVFSTRSLAENREAIDLIKSSIRRNTETSICATLLALASRTDTTDSLKDISVPTLVIRGAEDRITTQEQAQLLVSNIPDAEYVEIPECGHLPNLEDAERFNSAMNTFLNRIKPL</sequence>
<dbReference type="AlphaFoldDB" id="A0A1T5AGM5"/>
<dbReference type="InterPro" id="IPR000073">
    <property type="entry name" value="AB_hydrolase_1"/>
</dbReference>
<dbReference type="InterPro" id="IPR050266">
    <property type="entry name" value="AB_hydrolase_sf"/>
</dbReference>
<dbReference type="Gene3D" id="3.40.50.1820">
    <property type="entry name" value="alpha/beta hydrolase"/>
    <property type="match status" value="1"/>
</dbReference>